<name>A0A1Y2C6G8_9FUNG</name>
<feature type="compositionally biased region" description="Low complexity" evidence="1">
    <location>
        <begin position="224"/>
        <end position="234"/>
    </location>
</feature>
<feature type="domain" description="Arf-GAP" evidence="2">
    <location>
        <begin position="138"/>
        <end position="192"/>
    </location>
</feature>
<protein>
    <recommendedName>
        <fullName evidence="2">Arf-GAP domain-containing protein</fullName>
    </recommendedName>
</protein>
<dbReference type="STRING" id="329046.A0A1Y2C6G8"/>
<accession>A0A1Y2C6G8</accession>
<dbReference type="GO" id="GO:0005096">
    <property type="term" value="F:GTPase activator activity"/>
    <property type="evidence" value="ECO:0007669"/>
    <property type="project" value="InterPro"/>
</dbReference>
<dbReference type="EMBL" id="MCGO01000028">
    <property type="protein sequence ID" value="ORY42631.1"/>
    <property type="molecule type" value="Genomic_DNA"/>
</dbReference>
<dbReference type="InterPro" id="IPR001164">
    <property type="entry name" value="ArfGAP_dom"/>
</dbReference>
<feature type="compositionally biased region" description="Polar residues" evidence="1">
    <location>
        <begin position="289"/>
        <end position="299"/>
    </location>
</feature>
<dbReference type="AlphaFoldDB" id="A0A1Y2C6G8"/>
<evidence type="ECO:0000256" key="1">
    <source>
        <dbReference type="SAM" id="MobiDB-lite"/>
    </source>
</evidence>
<dbReference type="InterPro" id="IPR038508">
    <property type="entry name" value="ArfGAP_dom_sf"/>
</dbReference>
<keyword evidence="4" id="KW-1185">Reference proteome</keyword>
<proteinExistence type="predicted"/>
<evidence type="ECO:0000313" key="3">
    <source>
        <dbReference type="EMBL" id="ORY42631.1"/>
    </source>
</evidence>
<gene>
    <name evidence="3" type="ORF">BCR33DRAFT_767049</name>
</gene>
<evidence type="ECO:0000259" key="2">
    <source>
        <dbReference type="Pfam" id="PF01412"/>
    </source>
</evidence>
<dbReference type="Pfam" id="PF01412">
    <property type="entry name" value="ArfGap"/>
    <property type="match status" value="1"/>
</dbReference>
<dbReference type="OrthoDB" id="2161728at2759"/>
<dbReference type="SUPFAM" id="SSF57863">
    <property type="entry name" value="ArfGap/RecO-like zinc finger"/>
    <property type="match status" value="1"/>
</dbReference>
<dbReference type="InterPro" id="IPR037278">
    <property type="entry name" value="ARFGAP/RecO"/>
</dbReference>
<feature type="region of interest" description="Disordered" evidence="1">
    <location>
        <begin position="224"/>
        <end position="345"/>
    </location>
</feature>
<dbReference type="Gene3D" id="1.10.220.150">
    <property type="entry name" value="Arf GTPase activating protein"/>
    <property type="match status" value="1"/>
</dbReference>
<feature type="compositionally biased region" description="Polar residues" evidence="1">
    <location>
        <begin position="235"/>
        <end position="258"/>
    </location>
</feature>
<organism evidence="3 4">
    <name type="scientific">Rhizoclosmatium globosum</name>
    <dbReference type="NCBI Taxonomy" id="329046"/>
    <lineage>
        <taxon>Eukaryota</taxon>
        <taxon>Fungi</taxon>
        <taxon>Fungi incertae sedis</taxon>
        <taxon>Chytridiomycota</taxon>
        <taxon>Chytridiomycota incertae sedis</taxon>
        <taxon>Chytridiomycetes</taxon>
        <taxon>Chytridiales</taxon>
        <taxon>Chytriomycetaceae</taxon>
        <taxon>Rhizoclosmatium</taxon>
    </lineage>
</organism>
<feature type="compositionally biased region" description="Basic and acidic residues" evidence="1">
    <location>
        <begin position="516"/>
        <end position="525"/>
    </location>
</feature>
<feature type="compositionally biased region" description="Low complexity" evidence="1">
    <location>
        <begin position="314"/>
        <end position="345"/>
    </location>
</feature>
<dbReference type="Proteomes" id="UP000193642">
    <property type="component" value="Unassembled WGS sequence"/>
</dbReference>
<sequence>MPLEHIDLHIGRHRVKASLSPAGILSITGTKDALGHPPKTHLSSPVTLLTLKVLNTPATKKGLFTHTDKCHFQLITPTVQLPMYTSSLGAFNELRTAIDAARATALSGSNSGGACELDDECDSQSAPLSGRALLAWLVQKDPSNARCGGCGRPDPQWLAVQRDMWVGLIVCDACSGFYRGRPDFLVRSFLFDVSVFEDRDSPLFKAVTRINNLAACTTLAPLASPLSSSETTPAISSNDPPTPSITATSISRPQTPTLQGPIRLFFNNSSPNASHDPHNHNHHPLSNNYDSSALSTPTTDDPELTYTYMPVHPPSTASSSSSPNSHAHAQNSNQLSSKLSPKSKLHQSLLKTQGKILKLLHHKTSGSSTTHSATDSPPIVTPTSAGSANLLPIRNSGLSPGSGIHGGGGGGSGVVGGIGESGGFLLDENGVTVARRKSFTTIERRKEGTVVHANSMAELPVLVPAVPTVPAFSGTAAPMPVAHDEQGGDVVVVGDVEGEVEGDEVQGLERPTNTGKESDRVSAVE</sequence>
<reference evidence="3 4" key="1">
    <citation type="submission" date="2016-07" db="EMBL/GenBank/DDBJ databases">
        <title>Pervasive Adenine N6-methylation of Active Genes in Fungi.</title>
        <authorList>
            <consortium name="DOE Joint Genome Institute"/>
            <person name="Mondo S.J."/>
            <person name="Dannebaum R.O."/>
            <person name="Kuo R.C."/>
            <person name="Labutti K."/>
            <person name="Haridas S."/>
            <person name="Kuo A."/>
            <person name="Salamov A."/>
            <person name="Ahrendt S.R."/>
            <person name="Lipzen A."/>
            <person name="Sullivan W."/>
            <person name="Andreopoulos W.B."/>
            <person name="Clum A."/>
            <person name="Lindquist E."/>
            <person name="Daum C."/>
            <person name="Ramamoorthy G.K."/>
            <person name="Gryganskyi A."/>
            <person name="Culley D."/>
            <person name="Magnuson J.K."/>
            <person name="James T.Y."/>
            <person name="O'Malley M.A."/>
            <person name="Stajich J.E."/>
            <person name="Spatafora J.W."/>
            <person name="Visel A."/>
            <person name="Grigoriev I.V."/>
        </authorList>
    </citation>
    <scope>NUCLEOTIDE SEQUENCE [LARGE SCALE GENOMIC DNA]</scope>
    <source>
        <strain evidence="3 4">JEL800</strain>
    </source>
</reference>
<feature type="region of interest" description="Disordered" evidence="1">
    <location>
        <begin position="498"/>
        <end position="525"/>
    </location>
</feature>
<evidence type="ECO:0000313" key="4">
    <source>
        <dbReference type="Proteomes" id="UP000193642"/>
    </source>
</evidence>
<comment type="caution">
    <text evidence="3">The sequence shown here is derived from an EMBL/GenBank/DDBJ whole genome shotgun (WGS) entry which is preliminary data.</text>
</comment>